<dbReference type="Gene3D" id="2.60.120.920">
    <property type="match status" value="1"/>
</dbReference>
<dbReference type="FunFam" id="2.60.40.10:FF:000178">
    <property type="entry name" value="E3 ubiquitin-protein ligase TRIM9 isoform X1"/>
    <property type="match status" value="1"/>
</dbReference>
<dbReference type="PANTHER" id="PTHR24099">
    <property type="entry name" value="E3 UBIQUITIN-PROTEIN LIGASE TRIM36-RELATED"/>
    <property type="match status" value="1"/>
</dbReference>
<dbReference type="PANTHER" id="PTHR24099:SF15">
    <property type="entry name" value="E3 UBIQUITIN-PROTEIN LIGASE TRIM9"/>
    <property type="match status" value="1"/>
</dbReference>
<proteinExistence type="predicted"/>
<evidence type="ECO:0000256" key="8">
    <source>
        <dbReference type="PROSITE-ProRule" id="PRU00024"/>
    </source>
</evidence>
<dbReference type="SUPFAM" id="SSF49899">
    <property type="entry name" value="Concanavalin A-like lectins/glucanases"/>
    <property type="match status" value="1"/>
</dbReference>
<dbReference type="PROSITE" id="PS50188">
    <property type="entry name" value="B302_SPRY"/>
    <property type="match status" value="1"/>
</dbReference>
<name>A0A7J7KPS9_BUGNE</name>
<dbReference type="InterPro" id="IPR013083">
    <property type="entry name" value="Znf_RING/FYVE/PHD"/>
</dbReference>
<evidence type="ECO:0000259" key="11">
    <source>
        <dbReference type="PROSITE" id="PS50853"/>
    </source>
</evidence>
<gene>
    <name evidence="13" type="ORF">EB796_001606</name>
</gene>
<dbReference type="AlphaFoldDB" id="A0A7J7KPS9"/>
<evidence type="ECO:0000313" key="14">
    <source>
        <dbReference type="Proteomes" id="UP000593567"/>
    </source>
</evidence>
<dbReference type="InterPro" id="IPR001870">
    <property type="entry name" value="B30.2/SPRY"/>
</dbReference>
<protein>
    <submittedName>
        <fullName evidence="13">TRIM67</fullName>
    </submittedName>
</protein>
<dbReference type="InterPro" id="IPR017907">
    <property type="entry name" value="Znf_RING_CS"/>
</dbReference>
<dbReference type="SMART" id="SM00449">
    <property type="entry name" value="SPRY"/>
    <property type="match status" value="1"/>
</dbReference>
<dbReference type="InterPro" id="IPR050617">
    <property type="entry name" value="E3_ligase_FN3/SPRY"/>
</dbReference>
<feature type="domain" description="B box-type" evidence="9">
    <location>
        <begin position="289"/>
        <end position="332"/>
    </location>
</feature>
<dbReference type="Gene3D" id="4.10.830.40">
    <property type="match status" value="1"/>
</dbReference>
<dbReference type="GO" id="GO:0005856">
    <property type="term" value="C:cytoskeleton"/>
    <property type="evidence" value="ECO:0007669"/>
    <property type="project" value="UniProtKB-SubCell"/>
</dbReference>
<dbReference type="InterPro" id="IPR013320">
    <property type="entry name" value="ConA-like_dom_sf"/>
</dbReference>
<keyword evidence="5" id="KW-0862">Zinc</keyword>
<dbReference type="InterPro" id="IPR018957">
    <property type="entry name" value="Znf_C3HC4_RING-type"/>
</dbReference>
<dbReference type="SMART" id="SM00060">
    <property type="entry name" value="FN3"/>
    <property type="match status" value="1"/>
</dbReference>
<dbReference type="InterPro" id="IPR013783">
    <property type="entry name" value="Ig-like_fold"/>
</dbReference>
<evidence type="ECO:0000256" key="2">
    <source>
        <dbReference type="ARBA" id="ARBA00022490"/>
    </source>
</evidence>
<dbReference type="Pfam" id="PF00622">
    <property type="entry name" value="SPRY"/>
    <property type="match status" value="1"/>
</dbReference>
<evidence type="ECO:0000256" key="7">
    <source>
        <dbReference type="ARBA" id="ARBA00023212"/>
    </source>
</evidence>
<dbReference type="CDD" id="cd19803">
    <property type="entry name" value="Bbox1_TRIM9-like_C-I"/>
    <property type="match status" value="1"/>
</dbReference>
<dbReference type="SUPFAM" id="SSF57845">
    <property type="entry name" value="B-box zinc-binding domain"/>
    <property type="match status" value="1"/>
</dbReference>
<dbReference type="CDD" id="cd12889">
    <property type="entry name" value="SPRY_PRY_TRIM67_9"/>
    <property type="match status" value="1"/>
</dbReference>
<dbReference type="SMART" id="SM00336">
    <property type="entry name" value="BBOX"/>
    <property type="match status" value="2"/>
</dbReference>
<evidence type="ECO:0000259" key="10">
    <source>
        <dbReference type="PROSITE" id="PS50188"/>
    </source>
</evidence>
<accession>A0A7J7KPS9</accession>
<dbReference type="InterPro" id="IPR043136">
    <property type="entry name" value="B30.2/SPRY_sf"/>
</dbReference>
<evidence type="ECO:0000256" key="5">
    <source>
        <dbReference type="ARBA" id="ARBA00022833"/>
    </source>
</evidence>
<dbReference type="PROSITE" id="PS50119">
    <property type="entry name" value="ZF_BBOX"/>
    <property type="match status" value="2"/>
</dbReference>
<dbReference type="Gene3D" id="2.60.40.10">
    <property type="entry name" value="Immunoglobulins"/>
    <property type="match status" value="1"/>
</dbReference>
<dbReference type="EMBL" id="VXIV02000183">
    <property type="protein sequence ID" value="KAF6040083.1"/>
    <property type="molecule type" value="Genomic_DNA"/>
</dbReference>
<dbReference type="Gene3D" id="3.30.40.10">
    <property type="entry name" value="Zinc/RING finger domain, C3HC4 (zinc finger)"/>
    <property type="match status" value="1"/>
</dbReference>
<keyword evidence="3" id="KW-0479">Metal-binding</keyword>
<evidence type="ECO:0000259" key="9">
    <source>
        <dbReference type="PROSITE" id="PS50119"/>
    </source>
</evidence>
<evidence type="ECO:0000313" key="13">
    <source>
        <dbReference type="EMBL" id="KAF6040083.1"/>
    </source>
</evidence>
<comment type="subcellular location">
    <subcellularLocation>
        <location evidence="1">Cytoplasm</location>
        <location evidence="1">Cytoskeleton</location>
    </subcellularLocation>
</comment>
<dbReference type="InterPro" id="IPR036116">
    <property type="entry name" value="FN3_sf"/>
</dbReference>
<evidence type="ECO:0000256" key="3">
    <source>
        <dbReference type="ARBA" id="ARBA00022723"/>
    </source>
</evidence>
<dbReference type="Pfam" id="PF22586">
    <property type="entry name" value="ANCHR-like_BBOX"/>
    <property type="match status" value="1"/>
</dbReference>
<keyword evidence="4 8" id="KW-0863">Zinc-finger</keyword>
<dbReference type="CDD" id="cd00063">
    <property type="entry name" value="FN3"/>
    <property type="match status" value="1"/>
</dbReference>
<dbReference type="PROSITE" id="PS00518">
    <property type="entry name" value="ZF_RING_1"/>
    <property type="match status" value="1"/>
</dbReference>
<dbReference type="FunFam" id="2.60.120.920:FF:000009">
    <property type="entry name" value="E3 ubiquitin-protein ligase TRIM9 isoform X1"/>
    <property type="match status" value="1"/>
</dbReference>
<keyword evidence="14" id="KW-1185">Reference proteome</keyword>
<dbReference type="Gene3D" id="3.30.160.60">
    <property type="entry name" value="Classic Zinc Finger"/>
    <property type="match status" value="1"/>
</dbReference>
<dbReference type="GO" id="GO:0007411">
    <property type="term" value="P:axon guidance"/>
    <property type="evidence" value="ECO:0007669"/>
    <property type="project" value="TreeGrafter"/>
</dbReference>
<evidence type="ECO:0000256" key="6">
    <source>
        <dbReference type="ARBA" id="ARBA00023054"/>
    </source>
</evidence>
<evidence type="ECO:0000256" key="4">
    <source>
        <dbReference type="ARBA" id="ARBA00022771"/>
    </source>
</evidence>
<dbReference type="GO" id="GO:0008270">
    <property type="term" value="F:zinc ion binding"/>
    <property type="evidence" value="ECO:0007669"/>
    <property type="project" value="UniProtKB-KW"/>
</dbReference>
<dbReference type="InterPro" id="IPR003961">
    <property type="entry name" value="FN3_dom"/>
</dbReference>
<dbReference type="InterPro" id="IPR000315">
    <property type="entry name" value="Znf_B-box"/>
</dbReference>
<feature type="domain" description="B30.2/SPRY" evidence="10">
    <location>
        <begin position="599"/>
        <end position="784"/>
    </location>
</feature>
<dbReference type="GO" id="GO:0043005">
    <property type="term" value="C:neuron projection"/>
    <property type="evidence" value="ECO:0007669"/>
    <property type="project" value="TreeGrafter"/>
</dbReference>
<feature type="domain" description="COS" evidence="12">
    <location>
        <begin position="458"/>
        <end position="517"/>
    </location>
</feature>
<evidence type="ECO:0000259" key="12">
    <source>
        <dbReference type="PROSITE" id="PS51262"/>
    </source>
</evidence>
<dbReference type="SUPFAM" id="SSF57850">
    <property type="entry name" value="RING/U-box"/>
    <property type="match status" value="1"/>
</dbReference>
<evidence type="ECO:0000256" key="1">
    <source>
        <dbReference type="ARBA" id="ARBA00004245"/>
    </source>
</evidence>
<comment type="caution">
    <text evidence="13">The sequence shown here is derived from an EMBL/GenBank/DDBJ whole genome shotgun (WGS) entry which is preliminary data.</text>
</comment>
<keyword evidence="6" id="KW-0175">Coiled coil</keyword>
<sequence>MCKCGYKYTIGGASLFEGTKPRASLNTILLVDRRNFAHLGLHNPCLILVSNVGENSWQTVVSDSDHQLLSLVSCINILRINQGEGTVSKMESELRCPACTKYYSNPVSLVCYHSLCMACALRLQTDISAASDNGSRLDLCDIDKMSLYSDADSGVSMSTASSRPNSYLASSRADLLSTPSINDSMCIVCPTNGCKKVTYLNDEGAASLPKNRVLEAVVDKFQTDKHFTAPCQMCLSDSKASATVMCEQCEVFYCDKCKDEFHPLRGPLVQHNLVTPLKGRSVLRLRNREKESKCKEHVEETLTMYCLICKETVCYLCIQEGNRHLNHDVQATAAISKSHKHELSQSIQTLSEKAKIGTQFMQKIMTMINKVEDDAMAYDSLVNQSCDAIIAAVNRKREELMNVITHDKEMRINVLKEQFGSAYSFFSSKSSELCIYGGGLQSPSCKNYWAPTIQCRSLREQDAVQFIQVSNGLINRVSTANKTYSKEMEMRPRISPYFELSLDNRPVLHEIDTMNFFKMRDGDAPGPPKFLPERCSAEYNTVTLVWAPYSDSLVDAYVLEIDDGCGGNFREVYCGPELICSVDGLHFDSLYNARVKCYNRQGESSYSECICLKTAEVAWFTFDPETAHDDILLSEDGLTATCNNFEERVVLGSCGFSKGVHYWEYRVDRYDNHPDPAFGVAKLETSKDAMLGKDDLSWSMYVDNQRSWFMHGGEHMERTEGGITKGTIVGVKLDLNKHTLSYYINGQPHGPVAFDDLNGTFFPAVSINRNVQLSLRSGIIAPESDEESD</sequence>
<dbReference type="PROSITE" id="PS50853">
    <property type="entry name" value="FN3"/>
    <property type="match status" value="1"/>
</dbReference>
<dbReference type="InterPro" id="IPR003877">
    <property type="entry name" value="SPRY_dom"/>
</dbReference>
<dbReference type="Pfam" id="PF00097">
    <property type="entry name" value="zf-C3HC4"/>
    <property type="match status" value="1"/>
</dbReference>
<feature type="domain" description="B box-type" evidence="9">
    <location>
        <begin position="229"/>
        <end position="277"/>
    </location>
</feature>
<dbReference type="SUPFAM" id="SSF49265">
    <property type="entry name" value="Fibronectin type III"/>
    <property type="match status" value="1"/>
</dbReference>
<dbReference type="PROSITE" id="PS51262">
    <property type="entry name" value="COS"/>
    <property type="match status" value="1"/>
</dbReference>
<dbReference type="CDD" id="cd19764">
    <property type="entry name" value="Bbox2_TRIM9-like"/>
    <property type="match status" value="1"/>
</dbReference>
<keyword evidence="2" id="KW-0963">Cytoplasm</keyword>
<reference evidence="13" key="1">
    <citation type="submission" date="2020-06" db="EMBL/GenBank/DDBJ databases">
        <title>Draft genome of Bugula neritina, a colonial animal packing powerful symbionts and potential medicines.</title>
        <authorList>
            <person name="Rayko M."/>
        </authorList>
    </citation>
    <scope>NUCLEOTIDE SEQUENCE [LARGE SCALE GENOMIC DNA]</scope>
    <source>
        <strain evidence="13">Kwan_BN1</strain>
    </source>
</reference>
<keyword evidence="7" id="KW-0206">Cytoskeleton</keyword>
<feature type="domain" description="Fibronectin type-III" evidence="11">
    <location>
        <begin position="524"/>
        <end position="617"/>
    </location>
</feature>
<organism evidence="13 14">
    <name type="scientific">Bugula neritina</name>
    <name type="common">Brown bryozoan</name>
    <name type="synonym">Sertularia neritina</name>
    <dbReference type="NCBI Taxonomy" id="10212"/>
    <lineage>
        <taxon>Eukaryota</taxon>
        <taxon>Metazoa</taxon>
        <taxon>Spiralia</taxon>
        <taxon>Lophotrochozoa</taxon>
        <taxon>Bryozoa</taxon>
        <taxon>Gymnolaemata</taxon>
        <taxon>Cheilostomatida</taxon>
        <taxon>Flustrina</taxon>
        <taxon>Buguloidea</taxon>
        <taxon>Bugulidae</taxon>
        <taxon>Bugula</taxon>
    </lineage>
</organism>
<dbReference type="InterPro" id="IPR017903">
    <property type="entry name" value="COS_domain"/>
</dbReference>
<dbReference type="OrthoDB" id="295536at2759"/>
<dbReference type="Proteomes" id="UP000593567">
    <property type="component" value="Unassembled WGS sequence"/>
</dbReference>